<organism evidence="3">
    <name type="scientific">Eremomyces bilateralis CBS 781.70</name>
    <dbReference type="NCBI Taxonomy" id="1392243"/>
    <lineage>
        <taxon>Eukaryota</taxon>
        <taxon>Fungi</taxon>
        <taxon>Dikarya</taxon>
        <taxon>Ascomycota</taxon>
        <taxon>Pezizomycotina</taxon>
        <taxon>Dothideomycetes</taxon>
        <taxon>Dothideomycetes incertae sedis</taxon>
        <taxon>Eremomycetales</taxon>
        <taxon>Eremomycetaceae</taxon>
        <taxon>Eremomyces</taxon>
    </lineage>
</organism>
<dbReference type="Gene3D" id="3.40.50.1000">
    <property type="entry name" value="HAD superfamily/HAD-like"/>
    <property type="match status" value="1"/>
</dbReference>
<dbReference type="GO" id="GO:0019120">
    <property type="term" value="F:hydrolase activity, acting on acid halide bonds, in C-halide compounds"/>
    <property type="evidence" value="ECO:0007669"/>
    <property type="project" value="InterPro"/>
</dbReference>
<dbReference type="InterPro" id="IPR051540">
    <property type="entry name" value="S-2-haloacid_dehalogenase"/>
</dbReference>
<protein>
    <submittedName>
        <fullName evidence="3 5">Haloacid dehalogenase</fullName>
    </submittedName>
</protein>
<dbReference type="RefSeq" id="XP_033530654.1">
    <property type="nucleotide sequence ID" value="XM_033680220.1"/>
</dbReference>
<dbReference type="InterPro" id="IPR006439">
    <property type="entry name" value="HAD-SF_hydro_IA"/>
</dbReference>
<dbReference type="EMBL" id="ML975176">
    <property type="protein sequence ID" value="KAF1809023.1"/>
    <property type="molecule type" value="Genomic_DNA"/>
</dbReference>
<gene>
    <name evidence="3 5" type="ORF">P152DRAFT_461885</name>
</gene>
<dbReference type="Gene3D" id="1.10.150.240">
    <property type="entry name" value="Putative phosphatase, domain 2"/>
    <property type="match status" value="1"/>
</dbReference>
<reference evidence="5" key="2">
    <citation type="submission" date="2020-04" db="EMBL/GenBank/DDBJ databases">
        <authorList>
            <consortium name="NCBI Genome Project"/>
        </authorList>
    </citation>
    <scope>NUCLEOTIDE SEQUENCE</scope>
    <source>
        <strain evidence="5">CBS 781.70</strain>
    </source>
</reference>
<dbReference type="InterPro" id="IPR036412">
    <property type="entry name" value="HAD-like_sf"/>
</dbReference>
<evidence type="ECO:0000313" key="5">
    <source>
        <dbReference type="RefSeq" id="XP_033530654.1"/>
    </source>
</evidence>
<dbReference type="PRINTS" id="PR00413">
    <property type="entry name" value="HADHALOGNASE"/>
</dbReference>
<dbReference type="InterPro" id="IPR006328">
    <property type="entry name" value="2-HAD"/>
</dbReference>
<dbReference type="Proteomes" id="UP000504638">
    <property type="component" value="Unplaced"/>
</dbReference>
<keyword evidence="4" id="KW-1185">Reference proteome</keyword>
<dbReference type="PANTHER" id="PTHR43316:SF3">
    <property type="entry name" value="HALOACID DEHALOGENASE, TYPE II (AFU_ORTHOLOGUE AFUA_2G07750)-RELATED"/>
    <property type="match status" value="1"/>
</dbReference>
<dbReference type="GO" id="GO:0016791">
    <property type="term" value="F:phosphatase activity"/>
    <property type="evidence" value="ECO:0007669"/>
    <property type="project" value="UniProtKB-ARBA"/>
</dbReference>
<comment type="similarity">
    <text evidence="1">Belongs to the HAD-like hydrolase superfamily. S-2-haloalkanoic acid dehalogenase family.</text>
</comment>
<dbReference type="InterPro" id="IPR023198">
    <property type="entry name" value="PGP-like_dom2"/>
</dbReference>
<reference evidence="5" key="3">
    <citation type="submission" date="2025-04" db="UniProtKB">
        <authorList>
            <consortium name="RefSeq"/>
        </authorList>
    </citation>
    <scope>IDENTIFICATION</scope>
    <source>
        <strain evidence="5">CBS 781.70</strain>
    </source>
</reference>
<evidence type="ECO:0000313" key="3">
    <source>
        <dbReference type="EMBL" id="KAF1809023.1"/>
    </source>
</evidence>
<evidence type="ECO:0000256" key="2">
    <source>
        <dbReference type="ARBA" id="ARBA00022801"/>
    </source>
</evidence>
<dbReference type="GeneID" id="54420790"/>
<dbReference type="OrthoDB" id="40579at2759"/>
<dbReference type="InterPro" id="IPR023214">
    <property type="entry name" value="HAD_sf"/>
</dbReference>
<name>A0A6G1FTD2_9PEZI</name>
<dbReference type="PANTHER" id="PTHR43316">
    <property type="entry name" value="HYDROLASE, HALOACID DELAHOGENASE-RELATED"/>
    <property type="match status" value="1"/>
</dbReference>
<reference evidence="3 5" key="1">
    <citation type="submission" date="2020-01" db="EMBL/GenBank/DDBJ databases">
        <authorList>
            <consortium name="DOE Joint Genome Institute"/>
            <person name="Haridas S."/>
            <person name="Albert R."/>
            <person name="Binder M."/>
            <person name="Bloem J."/>
            <person name="Labutti K."/>
            <person name="Salamov A."/>
            <person name="Andreopoulos B."/>
            <person name="Baker S.E."/>
            <person name="Barry K."/>
            <person name="Bills G."/>
            <person name="Bluhm B.H."/>
            <person name="Cannon C."/>
            <person name="Castanera R."/>
            <person name="Culley D.E."/>
            <person name="Daum C."/>
            <person name="Ezra D."/>
            <person name="Gonzalez J.B."/>
            <person name="Henrissat B."/>
            <person name="Kuo A."/>
            <person name="Liang C."/>
            <person name="Lipzen A."/>
            <person name="Lutzoni F."/>
            <person name="Magnuson J."/>
            <person name="Mondo S."/>
            <person name="Nolan M."/>
            <person name="Ohm R."/>
            <person name="Pangilinan J."/>
            <person name="Park H.-J."/>
            <person name="Ramirez L."/>
            <person name="Alfaro M."/>
            <person name="Sun H."/>
            <person name="Tritt A."/>
            <person name="Yoshinaga Y."/>
            <person name="Zwiers L.-H."/>
            <person name="Turgeon B.G."/>
            <person name="Goodwin S.B."/>
            <person name="Spatafora J.W."/>
            <person name="Crous P.W."/>
            <person name="Grigoriev I.V."/>
        </authorList>
    </citation>
    <scope>NUCLEOTIDE SEQUENCE</scope>
    <source>
        <strain evidence="3 5">CBS 781.70</strain>
    </source>
</reference>
<accession>A0A6G1FTD2</accession>
<keyword evidence="2" id="KW-0378">Hydrolase</keyword>
<dbReference type="AlphaFoldDB" id="A0A6G1FTD2"/>
<dbReference type="NCBIfam" id="TIGR01428">
    <property type="entry name" value="HAD_type_II"/>
    <property type="match status" value="1"/>
</dbReference>
<dbReference type="NCBIfam" id="TIGR01493">
    <property type="entry name" value="HAD-SF-IA-v2"/>
    <property type="match status" value="1"/>
</dbReference>
<sequence>MQLNSALVPPPRALLFDVFGTCVNWRKSVTESLVTECNRALENPSKLIPPVARSGAGKKDWADFAQRWRNTYITFVASIAKDPTIPWKTIDEHHHDSLKELLDEAGLVDLWTPEEVRDLSLVWHRLEPWNDSADGIGELSKVASTCTLSNGNLSLLRDLKAFGDLPFTHLFSAEQFNSYKPSPRVYLGAVGKLGLEPRDCAMVAAHLGDLKAAKACGLRAIYVERPGEEGWNQEMIAQAKQDGWVDLWVPLVEKGGDGKDVSLDGFLTVATRLGIEIEKKGKDGANASL</sequence>
<proteinExistence type="inferred from homology"/>
<evidence type="ECO:0000256" key="1">
    <source>
        <dbReference type="ARBA" id="ARBA00008106"/>
    </source>
</evidence>
<dbReference type="Pfam" id="PF00702">
    <property type="entry name" value="Hydrolase"/>
    <property type="match status" value="1"/>
</dbReference>
<dbReference type="SUPFAM" id="SSF56784">
    <property type="entry name" value="HAD-like"/>
    <property type="match status" value="1"/>
</dbReference>
<evidence type="ECO:0000313" key="4">
    <source>
        <dbReference type="Proteomes" id="UP000504638"/>
    </source>
</evidence>